<keyword evidence="3" id="KW-1185">Reference proteome</keyword>
<evidence type="ECO:0000313" key="2">
    <source>
        <dbReference type="EMBL" id="QDT05550.1"/>
    </source>
</evidence>
<dbReference type="InterPro" id="IPR011467">
    <property type="entry name" value="DUF1573"/>
</dbReference>
<proteinExistence type="predicted"/>
<gene>
    <name evidence="2" type="ORF">K227x_39510</name>
</gene>
<dbReference type="KEGG" id="rlc:K227x_39510"/>
<reference evidence="2 3" key="1">
    <citation type="submission" date="2019-02" db="EMBL/GenBank/DDBJ databases">
        <title>Deep-cultivation of Planctomycetes and their phenomic and genomic characterization uncovers novel biology.</title>
        <authorList>
            <person name="Wiegand S."/>
            <person name="Jogler M."/>
            <person name="Boedeker C."/>
            <person name="Pinto D."/>
            <person name="Vollmers J."/>
            <person name="Rivas-Marin E."/>
            <person name="Kohn T."/>
            <person name="Peeters S.H."/>
            <person name="Heuer A."/>
            <person name="Rast P."/>
            <person name="Oberbeckmann S."/>
            <person name="Bunk B."/>
            <person name="Jeske O."/>
            <person name="Meyerdierks A."/>
            <person name="Storesund J.E."/>
            <person name="Kallscheuer N."/>
            <person name="Luecker S."/>
            <person name="Lage O.M."/>
            <person name="Pohl T."/>
            <person name="Merkel B.J."/>
            <person name="Hornburger P."/>
            <person name="Mueller R.-W."/>
            <person name="Bruemmer F."/>
            <person name="Labrenz M."/>
            <person name="Spormann A.M."/>
            <person name="Op den Camp H."/>
            <person name="Overmann J."/>
            <person name="Amann R."/>
            <person name="Jetten M.S.M."/>
            <person name="Mascher T."/>
            <person name="Medema M.H."/>
            <person name="Devos D.P."/>
            <person name="Kaster A.-K."/>
            <person name="Ovreas L."/>
            <person name="Rohde M."/>
            <person name="Galperin M.Y."/>
            <person name="Jogler C."/>
        </authorList>
    </citation>
    <scope>NUCLEOTIDE SEQUENCE [LARGE SCALE GENOMIC DNA]</scope>
    <source>
        <strain evidence="2 3">K22_7</strain>
    </source>
</reference>
<dbReference type="RefSeq" id="WP_145171746.1">
    <property type="nucleotide sequence ID" value="NZ_CP036525.1"/>
</dbReference>
<dbReference type="OrthoDB" id="273711at2"/>
<evidence type="ECO:0000313" key="3">
    <source>
        <dbReference type="Proteomes" id="UP000318538"/>
    </source>
</evidence>
<evidence type="ECO:0000256" key="1">
    <source>
        <dbReference type="SAM" id="SignalP"/>
    </source>
</evidence>
<dbReference type="Pfam" id="PF07610">
    <property type="entry name" value="DUF1573"/>
    <property type="match status" value="1"/>
</dbReference>
<dbReference type="InterPro" id="IPR013783">
    <property type="entry name" value="Ig-like_fold"/>
</dbReference>
<keyword evidence="1" id="KW-0732">Signal</keyword>
<feature type="chain" id="PRO_5021840591" description="DUF1573 domain-containing protein" evidence="1">
    <location>
        <begin position="23"/>
        <end position="330"/>
    </location>
</feature>
<evidence type="ECO:0008006" key="4">
    <source>
        <dbReference type="Google" id="ProtNLM"/>
    </source>
</evidence>
<protein>
    <recommendedName>
        <fullName evidence="4">DUF1573 domain-containing protein</fullName>
    </recommendedName>
</protein>
<dbReference type="PANTHER" id="PTHR37833">
    <property type="entry name" value="LIPOPROTEIN-RELATED"/>
    <property type="match status" value="1"/>
</dbReference>
<organism evidence="2 3">
    <name type="scientific">Rubripirellula lacrimiformis</name>
    <dbReference type="NCBI Taxonomy" id="1930273"/>
    <lineage>
        <taxon>Bacteria</taxon>
        <taxon>Pseudomonadati</taxon>
        <taxon>Planctomycetota</taxon>
        <taxon>Planctomycetia</taxon>
        <taxon>Pirellulales</taxon>
        <taxon>Pirellulaceae</taxon>
        <taxon>Rubripirellula</taxon>
    </lineage>
</organism>
<dbReference type="EMBL" id="CP036525">
    <property type="protein sequence ID" value="QDT05550.1"/>
    <property type="molecule type" value="Genomic_DNA"/>
</dbReference>
<sequence precursor="true">MIRHFALAFSVAACLASTTVVAADWTATAFPIKTHDFGTVAVAAKTEFVFPVVNTMSSTMHIQTVRASCGCTTPIVQNQYIAPGQTGSILARFNTDTFKGKKGATLTVVIDQPFYSEVRLRVDGYIRSDMVFFPGAIEFGRSNQGEAVSKSTKVLYAGRSDWQIVDVRSNKPWLMPAVKETVREGGRVNYELTVDLREDAPTGFFQDEVVVVTNDRSMPNVPLRVSGQVESALSISPQAVALGSLKPGEGITRKLVLMGQKPFQIESITAENWDVKYEATSDLKKVHIVNPTFTYTGQNAGPQKVAFEIKTAGDDSVTAKGVLTADVRGQ</sequence>
<name>A0A517NEK7_9BACT</name>
<dbReference type="PANTHER" id="PTHR37833:SF1">
    <property type="entry name" value="SIGNAL PEPTIDE PROTEIN"/>
    <property type="match status" value="1"/>
</dbReference>
<feature type="signal peptide" evidence="1">
    <location>
        <begin position="1"/>
        <end position="22"/>
    </location>
</feature>
<dbReference type="Gene3D" id="2.60.40.10">
    <property type="entry name" value="Immunoglobulins"/>
    <property type="match status" value="1"/>
</dbReference>
<dbReference type="AlphaFoldDB" id="A0A517NEK7"/>
<dbReference type="Proteomes" id="UP000318538">
    <property type="component" value="Chromosome"/>
</dbReference>
<accession>A0A517NEK7</accession>